<evidence type="ECO:0000256" key="1">
    <source>
        <dbReference type="SAM" id="MobiDB-lite"/>
    </source>
</evidence>
<dbReference type="WBParaSite" id="EgrG_000749900.2">
    <property type="protein sequence ID" value="EgrG_000749900.2"/>
    <property type="gene ID" value="EgrG_000749900"/>
</dbReference>
<evidence type="ECO:0000313" key="4">
    <source>
        <dbReference type="WBParaSite" id="EgrG_000749900.2"/>
    </source>
</evidence>
<reference evidence="4" key="3">
    <citation type="submission" date="2020-10" db="UniProtKB">
        <authorList>
            <consortium name="WormBaseParasite"/>
        </authorList>
    </citation>
    <scope>IDENTIFICATION</scope>
</reference>
<feature type="compositionally biased region" description="Acidic residues" evidence="1">
    <location>
        <begin position="249"/>
        <end position="263"/>
    </location>
</feature>
<feature type="compositionally biased region" description="Low complexity" evidence="1">
    <location>
        <begin position="70"/>
        <end position="96"/>
    </location>
</feature>
<dbReference type="EMBL" id="LK028576">
    <property type="protein sequence ID" value="CDS15099.1"/>
    <property type="molecule type" value="Genomic_DNA"/>
</dbReference>
<protein>
    <submittedName>
        <fullName evidence="2 4">TonB box</fullName>
    </submittedName>
</protein>
<feature type="compositionally biased region" description="Acidic residues" evidence="1">
    <location>
        <begin position="207"/>
        <end position="224"/>
    </location>
</feature>
<feature type="region of interest" description="Disordered" evidence="1">
    <location>
        <begin position="34"/>
        <end position="157"/>
    </location>
</feature>
<proteinExistence type="predicted"/>
<feature type="compositionally biased region" description="Basic and acidic residues" evidence="1">
    <location>
        <begin position="123"/>
        <end position="135"/>
    </location>
</feature>
<reference evidence="2" key="2">
    <citation type="submission" date="2014-06" db="EMBL/GenBank/DDBJ databases">
        <authorList>
            <person name="Aslett M."/>
        </authorList>
    </citation>
    <scope>NUCLEOTIDE SEQUENCE</scope>
</reference>
<feature type="compositionally biased region" description="Basic and acidic residues" evidence="1">
    <location>
        <begin position="42"/>
        <end position="55"/>
    </location>
</feature>
<accession>A0A068W9M3</accession>
<reference evidence="2 3" key="1">
    <citation type="journal article" date="2013" name="Nature">
        <title>The genomes of four tapeworm species reveal adaptations to parasitism.</title>
        <authorList>
            <person name="Tsai I.J."/>
            <person name="Zarowiecki M."/>
            <person name="Holroyd N."/>
            <person name="Garciarrubio A."/>
            <person name="Sanchez-Flores A."/>
            <person name="Brooks K.L."/>
            <person name="Tracey A."/>
            <person name="Bobes R.J."/>
            <person name="Fragoso G."/>
            <person name="Sciutto E."/>
            <person name="Aslett M."/>
            <person name="Beasley H."/>
            <person name="Bennett H.M."/>
            <person name="Cai J."/>
            <person name="Camicia F."/>
            <person name="Clark R."/>
            <person name="Cucher M."/>
            <person name="De Silva N."/>
            <person name="Day T.A."/>
            <person name="Deplazes P."/>
            <person name="Estrada K."/>
            <person name="Fernandez C."/>
            <person name="Holland P.W."/>
            <person name="Hou J."/>
            <person name="Hu S."/>
            <person name="Huckvale T."/>
            <person name="Hung S.S."/>
            <person name="Kamenetzky L."/>
            <person name="Keane J.A."/>
            <person name="Kiss F."/>
            <person name="Koziol U."/>
            <person name="Lambert O."/>
            <person name="Liu K."/>
            <person name="Luo X."/>
            <person name="Luo Y."/>
            <person name="Macchiaroli N."/>
            <person name="Nichol S."/>
            <person name="Paps J."/>
            <person name="Parkinson J."/>
            <person name="Pouchkina-Stantcheva N."/>
            <person name="Riddiford N."/>
            <person name="Rosenzvit M."/>
            <person name="Salinas G."/>
            <person name="Wasmuth J.D."/>
            <person name="Zamanian M."/>
            <person name="Zheng Y."/>
            <person name="Cai X."/>
            <person name="Soberon X."/>
            <person name="Olson P.D."/>
            <person name="Laclette J.P."/>
            <person name="Brehm K."/>
            <person name="Berriman M."/>
            <person name="Garciarrubio A."/>
            <person name="Bobes R.J."/>
            <person name="Fragoso G."/>
            <person name="Sanchez-Flores A."/>
            <person name="Estrada K."/>
            <person name="Cevallos M.A."/>
            <person name="Morett E."/>
            <person name="Gonzalez V."/>
            <person name="Portillo T."/>
            <person name="Ochoa-Leyva A."/>
            <person name="Jose M.V."/>
            <person name="Sciutto E."/>
            <person name="Landa A."/>
            <person name="Jimenez L."/>
            <person name="Valdes V."/>
            <person name="Carrero J.C."/>
            <person name="Larralde C."/>
            <person name="Morales-Montor J."/>
            <person name="Limon-Lason J."/>
            <person name="Soberon X."/>
            <person name="Laclette J.P."/>
        </authorList>
    </citation>
    <scope>NUCLEOTIDE SEQUENCE [LARGE SCALE GENOMIC DNA]</scope>
</reference>
<gene>
    <name evidence="4" type="primary">EGR_03814</name>
    <name evidence="2" type="ORF">EgrG_000749900.3</name>
</gene>
<dbReference type="Proteomes" id="UP000492820">
    <property type="component" value="Unassembled WGS sequence"/>
</dbReference>
<sequence length="286" mass="31861">MTDNQDNYTLKEYHERLKSIFKRLNRQYETVVVRASTKKKAHAEASEKMNTEWKTHPPRVTKVPDRRSKSFSTSTSSSNLSFSSTSSSTSSSSSFSHKPSRKIQLGQADFAKKSTPSMKKQSTKPEVKKTRETNPKAKASRPPARHDINKTPPNCKTTFIAAKATGRRSYSRHKKVDLIAEMNKNPMARPKVWSKLVVESESSESSSSEEETSSSDTFESETSSDSESTSSSYSSSSSYDSDSTSSLGSDEDSSDDYDFDDATSSESSSEEKEVKTHRRAKTKTSK</sequence>
<name>A0A068W9M3_ECHGR</name>
<dbReference type="AlphaFoldDB" id="A0A068W9M3"/>
<feature type="compositionally biased region" description="Low complexity" evidence="1">
    <location>
        <begin position="225"/>
        <end position="248"/>
    </location>
</feature>
<evidence type="ECO:0000313" key="3">
    <source>
        <dbReference type="Proteomes" id="UP000492820"/>
    </source>
</evidence>
<feature type="compositionally biased region" description="Basic residues" evidence="1">
    <location>
        <begin position="275"/>
        <end position="286"/>
    </location>
</feature>
<organism evidence="2">
    <name type="scientific">Echinococcus granulosus</name>
    <name type="common">Hydatid tapeworm</name>
    <dbReference type="NCBI Taxonomy" id="6210"/>
    <lineage>
        <taxon>Eukaryota</taxon>
        <taxon>Metazoa</taxon>
        <taxon>Spiralia</taxon>
        <taxon>Lophotrochozoa</taxon>
        <taxon>Platyhelminthes</taxon>
        <taxon>Cestoda</taxon>
        <taxon>Eucestoda</taxon>
        <taxon>Cyclophyllidea</taxon>
        <taxon>Taeniidae</taxon>
        <taxon>Echinococcus</taxon>
        <taxon>Echinococcus granulosus group</taxon>
    </lineage>
</organism>
<evidence type="ECO:0000313" key="2">
    <source>
        <dbReference type="EMBL" id="CDS15099.1"/>
    </source>
</evidence>
<feature type="region of interest" description="Disordered" evidence="1">
    <location>
        <begin position="181"/>
        <end position="286"/>
    </location>
</feature>